<accession>A0AAU7PJC0</accession>
<evidence type="ECO:0000313" key="2">
    <source>
        <dbReference type="EMBL" id="XBS52375.1"/>
    </source>
</evidence>
<reference evidence="2" key="1">
    <citation type="submission" date="2024-06" db="EMBL/GenBank/DDBJ databases">
        <title>Lacrimispora cavernae sp. nov., a novel anaerobe isolated from bat guano pile inside a cave.</title>
        <authorList>
            <person name="Miller S.L."/>
            <person name="Lu N."/>
            <person name="King J."/>
            <person name="Sankaranarayanan K."/>
            <person name="Lawson P.A."/>
        </authorList>
    </citation>
    <scope>NUCLEOTIDE SEQUENCE</scope>
    <source>
        <strain evidence="2">BS-2</strain>
    </source>
</reference>
<name>A0AAU7PJC0_9FIRM</name>
<organism evidence="2">
    <name type="scientific">Lacrimispora sp. BS-2</name>
    <dbReference type="NCBI Taxonomy" id="3151850"/>
    <lineage>
        <taxon>Bacteria</taxon>
        <taxon>Bacillati</taxon>
        <taxon>Bacillota</taxon>
        <taxon>Clostridia</taxon>
        <taxon>Lachnospirales</taxon>
        <taxon>Lachnospiraceae</taxon>
        <taxon>Lacrimispora</taxon>
    </lineage>
</organism>
<sequence length="309" mass="35665">MTEEHKILDDWSIELFVGNNYEYYKNKWRDKPERQNFSSWNWPAFLFPVYWLAYRKMYLEAFLYGVISLFSVIIPGSGLILRILVGIFANSYYRKKGMKIIVQTSGMTAGEAEQYISKRGGTSVLSIFVTILIIVSLAIAVIAGIVLYPTGEKEIFSQTVESKSFTANDLVFNFPDDWKLYEEENPYDLQCVSRFEDLSTGVFVYEKTDLSENASPEDLLSYHIDDLQSLRKNFKFIEETKDAEIGDKRIKTVVYSGERDSVKYYYTFSLVEFKEFGEFAVILQACVPSNFEKNKSTLDEIVSSCEPVQ</sequence>
<feature type="transmembrane region" description="Helical" evidence="1">
    <location>
        <begin position="66"/>
        <end position="89"/>
    </location>
</feature>
<proteinExistence type="predicted"/>
<protein>
    <submittedName>
        <fullName evidence="2">DUF2628 domain-containing protein</fullName>
    </submittedName>
</protein>
<dbReference type="InterPro" id="IPR024399">
    <property type="entry name" value="DUF2628"/>
</dbReference>
<gene>
    <name evidence="2" type="ORF">ABFV83_11035</name>
</gene>
<keyword evidence="1" id="KW-0812">Transmembrane</keyword>
<dbReference type="Pfam" id="PF10947">
    <property type="entry name" value="DUF2628"/>
    <property type="match status" value="1"/>
</dbReference>
<keyword evidence="1" id="KW-0472">Membrane</keyword>
<dbReference type="RefSeq" id="WP_349943840.1">
    <property type="nucleotide sequence ID" value="NZ_CP157940.1"/>
</dbReference>
<dbReference type="EMBL" id="CP157940">
    <property type="protein sequence ID" value="XBS52375.1"/>
    <property type="molecule type" value="Genomic_DNA"/>
</dbReference>
<keyword evidence="1" id="KW-1133">Transmembrane helix</keyword>
<dbReference type="Gene3D" id="3.40.1000.10">
    <property type="entry name" value="Mog1/PsbP, alpha/beta/alpha sandwich"/>
    <property type="match status" value="1"/>
</dbReference>
<feature type="transmembrane region" description="Helical" evidence="1">
    <location>
        <begin position="124"/>
        <end position="148"/>
    </location>
</feature>
<dbReference type="AlphaFoldDB" id="A0AAU7PJC0"/>
<evidence type="ECO:0000256" key="1">
    <source>
        <dbReference type="SAM" id="Phobius"/>
    </source>
</evidence>
<feature type="transmembrane region" description="Helical" evidence="1">
    <location>
        <begin position="37"/>
        <end position="54"/>
    </location>
</feature>